<accession>A0A437MQ16</accession>
<sequence>MEFRAILNIKEKRNHRLMKELTDEDAGKLTGGDAAPKAACAAAIAFNASLGGLFGGAGAVLGAAVAATGPACLGWW</sequence>
<dbReference type="AlphaFoldDB" id="A0A437MQ16"/>
<proteinExistence type="predicted"/>
<keyword evidence="2" id="KW-1185">Reference proteome</keyword>
<evidence type="ECO:0008006" key="3">
    <source>
        <dbReference type="Google" id="ProtNLM"/>
    </source>
</evidence>
<dbReference type="RefSeq" id="WP_127706334.1">
    <property type="nucleotide sequence ID" value="NZ_SACK01000007.1"/>
</dbReference>
<reference evidence="1 2" key="1">
    <citation type="submission" date="2019-01" db="EMBL/GenBank/DDBJ databases">
        <authorList>
            <person name="Chen W.-M."/>
        </authorList>
    </citation>
    <scope>NUCLEOTIDE SEQUENCE [LARGE SCALE GENOMIC DNA]</scope>
    <source>
        <strain evidence="1 2">YBJ-36</strain>
    </source>
</reference>
<dbReference type="Proteomes" id="UP000282759">
    <property type="component" value="Unassembled WGS sequence"/>
</dbReference>
<evidence type="ECO:0000313" key="1">
    <source>
        <dbReference type="EMBL" id="RVT99734.1"/>
    </source>
</evidence>
<protein>
    <recommendedName>
        <fullName evidence="3">Bacteriocin</fullName>
    </recommendedName>
</protein>
<organism evidence="1 2">
    <name type="scientific">Mucilaginibacter limnophilus</name>
    <dbReference type="NCBI Taxonomy" id="1932778"/>
    <lineage>
        <taxon>Bacteria</taxon>
        <taxon>Pseudomonadati</taxon>
        <taxon>Bacteroidota</taxon>
        <taxon>Sphingobacteriia</taxon>
        <taxon>Sphingobacteriales</taxon>
        <taxon>Sphingobacteriaceae</taxon>
        <taxon>Mucilaginibacter</taxon>
    </lineage>
</organism>
<comment type="caution">
    <text evidence="1">The sequence shown here is derived from an EMBL/GenBank/DDBJ whole genome shotgun (WGS) entry which is preliminary data.</text>
</comment>
<name>A0A437MQ16_9SPHI</name>
<evidence type="ECO:0000313" key="2">
    <source>
        <dbReference type="Proteomes" id="UP000282759"/>
    </source>
</evidence>
<gene>
    <name evidence="1" type="ORF">EOD41_14920</name>
</gene>
<dbReference type="EMBL" id="SACK01000007">
    <property type="protein sequence ID" value="RVT99734.1"/>
    <property type="molecule type" value="Genomic_DNA"/>
</dbReference>